<name>A0A4Z0Z1W6_9PEZI</name>
<feature type="transmembrane region" description="Helical" evidence="6">
    <location>
        <begin position="28"/>
        <end position="48"/>
    </location>
</feature>
<evidence type="ECO:0000256" key="3">
    <source>
        <dbReference type="ARBA" id="ARBA00022989"/>
    </source>
</evidence>
<proteinExistence type="inferred from homology"/>
<sequence>MALGSTSLTVAAAASILASGWASGKVYLFTYIVALLPGMGTGLSVFSIPTMLTGGAPSEVMVRQWQFLFVRGQAIMPTLGVINAINYWHVAYRCWSHGLEWRGFAAAGVSTFFIVPYTLTFIMGVNTKLLQASERREKTLSDDSTRSLIKKWGDLNVVRAVVPIFGTALALWNFCL</sequence>
<comment type="subcellular location">
    <subcellularLocation>
        <location evidence="1">Membrane</location>
        <topology evidence="1">Multi-pass membrane protein</topology>
    </subcellularLocation>
</comment>
<dbReference type="EMBL" id="SKBN01000040">
    <property type="protein sequence ID" value="TGJ85721.1"/>
    <property type="molecule type" value="Genomic_DNA"/>
</dbReference>
<dbReference type="GO" id="GO:0016020">
    <property type="term" value="C:membrane"/>
    <property type="evidence" value="ECO:0007669"/>
    <property type="project" value="UniProtKB-SubCell"/>
</dbReference>
<gene>
    <name evidence="7" type="ORF">E0Z10_g3071</name>
</gene>
<keyword evidence="2 6" id="KW-0812">Transmembrane</keyword>
<keyword evidence="4 6" id="KW-0472">Membrane</keyword>
<feature type="transmembrane region" description="Helical" evidence="6">
    <location>
        <begin position="68"/>
        <end position="89"/>
    </location>
</feature>
<evidence type="ECO:0000256" key="5">
    <source>
        <dbReference type="ARBA" id="ARBA00034313"/>
    </source>
</evidence>
<dbReference type="AlphaFoldDB" id="A0A4Z0Z1W6"/>
<evidence type="ECO:0000256" key="2">
    <source>
        <dbReference type="ARBA" id="ARBA00022692"/>
    </source>
</evidence>
<evidence type="ECO:0000256" key="6">
    <source>
        <dbReference type="SAM" id="Phobius"/>
    </source>
</evidence>
<dbReference type="InterPro" id="IPR013901">
    <property type="entry name" value="Anthrone_oxy"/>
</dbReference>
<evidence type="ECO:0008006" key="9">
    <source>
        <dbReference type="Google" id="ProtNLM"/>
    </source>
</evidence>
<reference evidence="7 8" key="1">
    <citation type="submission" date="2019-03" db="EMBL/GenBank/DDBJ databases">
        <title>Draft genome sequence of Xylaria hypoxylon DSM 108379, a ubiquitous saprotrophic-parasitic fungi on hardwood.</title>
        <authorList>
            <person name="Buettner E."/>
            <person name="Leonhardt S."/>
            <person name="Gebauer A.M."/>
            <person name="Liers C."/>
            <person name="Hofrichter M."/>
            <person name="Kellner H."/>
        </authorList>
    </citation>
    <scope>NUCLEOTIDE SEQUENCE [LARGE SCALE GENOMIC DNA]</scope>
    <source>
        <strain evidence="7 8">DSM 108379</strain>
    </source>
</reference>
<keyword evidence="3 6" id="KW-1133">Transmembrane helix</keyword>
<dbReference type="PANTHER" id="PTHR35042:SF1">
    <property type="entry name" value="DUF1772-DOMAIN-CONTAINING PROTEIN"/>
    <property type="match status" value="1"/>
</dbReference>
<keyword evidence="8" id="KW-1185">Reference proteome</keyword>
<evidence type="ECO:0000256" key="1">
    <source>
        <dbReference type="ARBA" id="ARBA00004141"/>
    </source>
</evidence>
<dbReference type="Pfam" id="PF08592">
    <property type="entry name" value="Anthrone_oxy"/>
    <property type="match status" value="1"/>
</dbReference>
<evidence type="ECO:0000256" key="4">
    <source>
        <dbReference type="ARBA" id="ARBA00023136"/>
    </source>
</evidence>
<evidence type="ECO:0000313" key="8">
    <source>
        <dbReference type="Proteomes" id="UP000297716"/>
    </source>
</evidence>
<feature type="transmembrane region" description="Helical" evidence="6">
    <location>
        <begin position="156"/>
        <end position="174"/>
    </location>
</feature>
<comment type="similarity">
    <text evidence="5">Belongs to the anthrone oxygenase family.</text>
</comment>
<comment type="caution">
    <text evidence="7">The sequence shown here is derived from an EMBL/GenBank/DDBJ whole genome shotgun (WGS) entry which is preliminary data.</text>
</comment>
<dbReference type="Proteomes" id="UP000297716">
    <property type="component" value="Unassembled WGS sequence"/>
</dbReference>
<feature type="transmembrane region" description="Helical" evidence="6">
    <location>
        <begin position="101"/>
        <end position="125"/>
    </location>
</feature>
<protein>
    <recommendedName>
        <fullName evidence="9">Major facilitator superfamily (MFS) profile domain-containing protein</fullName>
    </recommendedName>
</protein>
<evidence type="ECO:0000313" key="7">
    <source>
        <dbReference type="EMBL" id="TGJ85721.1"/>
    </source>
</evidence>
<dbReference type="PANTHER" id="PTHR35042">
    <property type="entry name" value="ANTHRONE OXYGENASE ENCC"/>
    <property type="match status" value="1"/>
</dbReference>
<accession>A0A4Z0Z1W6</accession>
<organism evidence="7 8">
    <name type="scientific">Xylaria hypoxylon</name>
    <dbReference type="NCBI Taxonomy" id="37992"/>
    <lineage>
        <taxon>Eukaryota</taxon>
        <taxon>Fungi</taxon>
        <taxon>Dikarya</taxon>
        <taxon>Ascomycota</taxon>
        <taxon>Pezizomycotina</taxon>
        <taxon>Sordariomycetes</taxon>
        <taxon>Xylariomycetidae</taxon>
        <taxon>Xylariales</taxon>
        <taxon>Xylariaceae</taxon>
        <taxon>Xylaria</taxon>
    </lineage>
</organism>
<dbReference type="OrthoDB" id="5954308at2759"/>